<protein>
    <recommendedName>
        <fullName evidence="3">Repeat-companion domain protein</fullName>
    </recommendedName>
</protein>
<dbReference type="EMBL" id="CP053452">
    <property type="protein sequence ID" value="QJX00447.1"/>
    <property type="molecule type" value="Genomic_DNA"/>
</dbReference>
<dbReference type="Proteomes" id="UP000503447">
    <property type="component" value="Chromosome"/>
</dbReference>
<dbReference type="InterPro" id="IPR014338">
    <property type="entry name" value="CHP02996_rpt-companion-dom"/>
</dbReference>
<dbReference type="NCBIfam" id="TIGR02996">
    <property type="entry name" value="rpt_mate_G_obs"/>
    <property type="match status" value="1"/>
</dbReference>
<evidence type="ECO:0000313" key="2">
    <source>
        <dbReference type="Proteomes" id="UP000503447"/>
    </source>
</evidence>
<dbReference type="InterPro" id="IPR032675">
    <property type="entry name" value="LRR_dom_sf"/>
</dbReference>
<dbReference type="RefSeq" id="WP_171475187.1">
    <property type="nucleotide sequence ID" value="NZ_CP053452.2"/>
</dbReference>
<accession>A0A6M5Z3V1</accession>
<dbReference type="KEGG" id="ftj:FTUN_8077"/>
<name>A0A6M5Z3V1_9BACT</name>
<evidence type="ECO:0000313" key="1">
    <source>
        <dbReference type="EMBL" id="QJX00447.1"/>
    </source>
</evidence>
<keyword evidence="2" id="KW-1185">Reference proteome</keyword>
<sequence>MSDEDVFVHSILSNPDDDTLRLVFADWLEEHDRASHAELIRVQCELARLPKRSRKSEEKTRRQELAAREKELLRQPEFFPTWPVGTPKPSYDAFNYDIFKQSPDAPKLEYERGFITAIRVLDDELMTPEWTLSPWHTLLREGKVLGIVLHPDQCGFRSPEQISRQVRNVPADLQLDRNYFELASQIYQEMAKNPSLCRVTRLQLFETDLTDGNLGVLARSPLLTQLREVWLDDCKISLDAMQALVTSPSIKQLRELFMDLTPILDSRRGSGVGQLWELVASSPNMASLERLWIDPLDNKGATALLKSPHLKGSLRLCPDLWGRGSRTWGKRTLTSVLGSTNVKALRERYPGTSF</sequence>
<reference evidence="2" key="1">
    <citation type="submission" date="2020-05" db="EMBL/GenBank/DDBJ databases">
        <title>Frigoriglobus tundricola gen. nov., sp. nov., a psychrotolerant cellulolytic planctomycete of the family Gemmataceae with two divergent copies of 16S rRNA gene.</title>
        <authorList>
            <person name="Kulichevskaya I.S."/>
            <person name="Ivanova A.A."/>
            <person name="Naumoff D.G."/>
            <person name="Beletsky A.V."/>
            <person name="Rijpstra W.I.C."/>
            <person name="Sinninghe Damste J.S."/>
            <person name="Mardanov A.V."/>
            <person name="Ravin N.V."/>
            <person name="Dedysh S.N."/>
        </authorList>
    </citation>
    <scope>NUCLEOTIDE SEQUENCE [LARGE SCALE GENOMIC DNA]</scope>
    <source>
        <strain evidence="2">PL17</strain>
    </source>
</reference>
<evidence type="ECO:0008006" key="3">
    <source>
        <dbReference type="Google" id="ProtNLM"/>
    </source>
</evidence>
<gene>
    <name evidence="1" type="ORF">FTUN_8077</name>
</gene>
<organism evidence="1 2">
    <name type="scientific">Frigoriglobus tundricola</name>
    <dbReference type="NCBI Taxonomy" id="2774151"/>
    <lineage>
        <taxon>Bacteria</taxon>
        <taxon>Pseudomonadati</taxon>
        <taxon>Planctomycetota</taxon>
        <taxon>Planctomycetia</taxon>
        <taxon>Gemmatales</taxon>
        <taxon>Gemmataceae</taxon>
        <taxon>Frigoriglobus</taxon>
    </lineage>
</organism>
<proteinExistence type="predicted"/>
<dbReference type="Gene3D" id="3.80.10.10">
    <property type="entry name" value="Ribonuclease Inhibitor"/>
    <property type="match status" value="1"/>
</dbReference>
<dbReference type="AlphaFoldDB" id="A0A6M5Z3V1"/>
<dbReference type="SUPFAM" id="SSF52047">
    <property type="entry name" value="RNI-like"/>
    <property type="match status" value="1"/>
</dbReference>